<organism evidence="1 2">
    <name type="scientific">Coemansia nantahalensis</name>
    <dbReference type="NCBI Taxonomy" id="2789366"/>
    <lineage>
        <taxon>Eukaryota</taxon>
        <taxon>Fungi</taxon>
        <taxon>Fungi incertae sedis</taxon>
        <taxon>Zoopagomycota</taxon>
        <taxon>Kickxellomycotina</taxon>
        <taxon>Kickxellomycetes</taxon>
        <taxon>Kickxellales</taxon>
        <taxon>Kickxellaceae</taxon>
        <taxon>Coemansia</taxon>
    </lineage>
</organism>
<comment type="caution">
    <text evidence="1">The sequence shown here is derived from an EMBL/GenBank/DDBJ whole genome shotgun (WGS) entry which is preliminary data.</text>
</comment>
<dbReference type="Proteomes" id="UP001140234">
    <property type="component" value="Unassembled WGS sequence"/>
</dbReference>
<sequence>MVAYTRLGQVRGWGWSKTETTRLQSVVGAIVAVSDAPEAVAAAAREEPWLLLDDSASENLARQFWVYIASRVQTRTAHQCQQKWQSIAQASSSGRCTTDEAPRLAQLVEEHGRRWTFLASEYFPGRRPRELYHLHTRWCNIEKRYGVDLSKIDPFSRICDYKGSSALRPTGGNGDYDPSGPLVRVSKTGLVSALAPYILAVTKVGPPQKRRRRSLASKLSGASSWAAVPSEIADRLFAALSRYKNDWVSISRSVGIPARECRKYADILGERLPSVRASIRDAELEQLARDHKTQPHGSDAT</sequence>
<reference evidence="1" key="1">
    <citation type="submission" date="2022-07" db="EMBL/GenBank/DDBJ databases">
        <title>Phylogenomic reconstructions and comparative analyses of Kickxellomycotina fungi.</title>
        <authorList>
            <person name="Reynolds N.K."/>
            <person name="Stajich J.E."/>
            <person name="Barry K."/>
            <person name="Grigoriev I.V."/>
            <person name="Crous P."/>
            <person name="Smith M.E."/>
        </authorList>
    </citation>
    <scope>NUCLEOTIDE SEQUENCE</scope>
    <source>
        <strain evidence="1">CBS 109366</strain>
    </source>
</reference>
<name>A0ACC1JYI4_9FUNG</name>
<protein>
    <submittedName>
        <fullName evidence="1">Uncharacterized protein</fullName>
    </submittedName>
</protein>
<evidence type="ECO:0000313" key="1">
    <source>
        <dbReference type="EMBL" id="KAJ2769794.1"/>
    </source>
</evidence>
<dbReference type="EMBL" id="JANBUJ010000861">
    <property type="protein sequence ID" value="KAJ2769794.1"/>
    <property type="molecule type" value="Genomic_DNA"/>
</dbReference>
<gene>
    <name evidence="1" type="ORF">IWQ57_002952</name>
</gene>
<accession>A0ACC1JYI4</accession>
<proteinExistence type="predicted"/>
<keyword evidence="2" id="KW-1185">Reference proteome</keyword>
<evidence type="ECO:0000313" key="2">
    <source>
        <dbReference type="Proteomes" id="UP001140234"/>
    </source>
</evidence>